<dbReference type="Pfam" id="PF00571">
    <property type="entry name" value="CBS"/>
    <property type="match status" value="2"/>
</dbReference>
<dbReference type="InterPro" id="IPR046342">
    <property type="entry name" value="CBS_dom_sf"/>
</dbReference>
<sequence>MLVKDLMTTGISCVKEDTSLKQIAKQMKQEDVGLIPVCNDKGEVLGVVTDRDLVLRALAREIGDHSGEKKAPGKSGAQESQLKARDVMSTNIVCASPDMNTHHAALLLAKYQVRRLPVTQNGKLVGMLSMADIARKTVFIDEAGDALSSICAVAPPSHL</sequence>
<gene>
    <name evidence="4" type="ORF">OBO34_18695</name>
</gene>
<dbReference type="AlphaFoldDB" id="A0A9J6QXX6"/>
<organism evidence="4 5">
    <name type="scientific">Hominibacterium faecale</name>
    <dbReference type="NCBI Taxonomy" id="2839743"/>
    <lineage>
        <taxon>Bacteria</taxon>
        <taxon>Bacillati</taxon>
        <taxon>Bacillota</taxon>
        <taxon>Clostridia</taxon>
        <taxon>Peptostreptococcales</taxon>
        <taxon>Anaerovoracaceae</taxon>
        <taxon>Hominibacterium</taxon>
    </lineage>
</organism>
<dbReference type="InterPro" id="IPR000644">
    <property type="entry name" value="CBS_dom"/>
</dbReference>
<dbReference type="PANTHER" id="PTHR43080:SF2">
    <property type="entry name" value="CBS DOMAIN-CONTAINING PROTEIN"/>
    <property type="match status" value="1"/>
</dbReference>
<reference evidence="4" key="1">
    <citation type="submission" date="2022-09" db="EMBL/GenBank/DDBJ databases">
        <title>Culturomic study of gut microbiota in children with autism spectrum disorder.</title>
        <authorList>
            <person name="Efimov B.A."/>
            <person name="Chaplin A.V."/>
            <person name="Sokolova S.R."/>
            <person name="Pikina A.P."/>
            <person name="Korzhanova M."/>
            <person name="Belova V."/>
            <person name="Korostin D."/>
        </authorList>
    </citation>
    <scope>NUCLEOTIDE SEQUENCE</scope>
    <source>
        <strain evidence="4">ASD5510</strain>
    </source>
</reference>
<feature type="domain" description="CBS" evidence="3">
    <location>
        <begin position="88"/>
        <end position="147"/>
    </location>
</feature>
<feature type="domain" description="CBS" evidence="3">
    <location>
        <begin position="7"/>
        <end position="65"/>
    </location>
</feature>
<keyword evidence="1 2" id="KW-0129">CBS domain</keyword>
<evidence type="ECO:0000256" key="1">
    <source>
        <dbReference type="ARBA" id="ARBA00023122"/>
    </source>
</evidence>
<protein>
    <submittedName>
        <fullName evidence="4">CBS domain-containing protein</fullName>
    </submittedName>
</protein>
<dbReference type="PROSITE" id="PS51371">
    <property type="entry name" value="CBS"/>
    <property type="match status" value="2"/>
</dbReference>
<dbReference type="SUPFAM" id="SSF54631">
    <property type="entry name" value="CBS-domain pair"/>
    <property type="match status" value="1"/>
</dbReference>
<evidence type="ECO:0000313" key="4">
    <source>
        <dbReference type="EMBL" id="MCU7380358.1"/>
    </source>
</evidence>
<dbReference type="RefSeq" id="WP_253021074.1">
    <property type="nucleotide sequence ID" value="NZ_JAJAGH010000001.1"/>
</dbReference>
<comment type="caution">
    <text evidence="4">The sequence shown here is derived from an EMBL/GenBank/DDBJ whole genome shotgun (WGS) entry which is preliminary data.</text>
</comment>
<evidence type="ECO:0000259" key="3">
    <source>
        <dbReference type="PROSITE" id="PS51371"/>
    </source>
</evidence>
<dbReference type="SMART" id="SM00116">
    <property type="entry name" value="CBS"/>
    <property type="match status" value="2"/>
</dbReference>
<accession>A0A9J6QXX6</accession>
<dbReference type="Gene3D" id="3.10.580.10">
    <property type="entry name" value="CBS-domain"/>
    <property type="match status" value="1"/>
</dbReference>
<evidence type="ECO:0000256" key="2">
    <source>
        <dbReference type="PROSITE-ProRule" id="PRU00703"/>
    </source>
</evidence>
<keyword evidence="5" id="KW-1185">Reference proteome</keyword>
<evidence type="ECO:0000313" key="5">
    <source>
        <dbReference type="Proteomes" id="UP001065549"/>
    </source>
</evidence>
<dbReference type="CDD" id="cd04622">
    <property type="entry name" value="CBS_pair_HRP1_like"/>
    <property type="match status" value="1"/>
</dbReference>
<dbReference type="Proteomes" id="UP001065549">
    <property type="component" value="Unassembled WGS sequence"/>
</dbReference>
<proteinExistence type="predicted"/>
<name>A0A9J6QXX6_9FIRM</name>
<dbReference type="EMBL" id="JAOSHN010000009">
    <property type="protein sequence ID" value="MCU7380358.1"/>
    <property type="molecule type" value="Genomic_DNA"/>
</dbReference>
<dbReference type="InterPro" id="IPR051257">
    <property type="entry name" value="Diverse_CBS-Domain"/>
</dbReference>
<dbReference type="PANTHER" id="PTHR43080">
    <property type="entry name" value="CBS DOMAIN-CONTAINING PROTEIN CBSX3, MITOCHONDRIAL"/>
    <property type="match status" value="1"/>
</dbReference>